<organism evidence="1 2">
    <name type="scientific">Panagrolaimus sp. ES5</name>
    <dbReference type="NCBI Taxonomy" id="591445"/>
    <lineage>
        <taxon>Eukaryota</taxon>
        <taxon>Metazoa</taxon>
        <taxon>Ecdysozoa</taxon>
        <taxon>Nematoda</taxon>
        <taxon>Chromadorea</taxon>
        <taxon>Rhabditida</taxon>
        <taxon>Tylenchina</taxon>
        <taxon>Panagrolaimomorpha</taxon>
        <taxon>Panagrolaimoidea</taxon>
        <taxon>Panagrolaimidae</taxon>
        <taxon>Panagrolaimus</taxon>
    </lineage>
</organism>
<name>A0AC34GJF6_9BILA</name>
<accession>A0AC34GJF6</accession>
<sequence>MFETVSIENNYIYEFAVSELLTASQELKFSPFEQYLNVLNKYQPKIFAYNENQFLITWKGETEWQTQTTESIKTELNARISKDKSKNPAIANLQINDNFVRNFCFLAKVLQMRYYGHCIFIGSKMDNLEEICDLAVHIYEFQIEK</sequence>
<evidence type="ECO:0000313" key="1">
    <source>
        <dbReference type="Proteomes" id="UP000887579"/>
    </source>
</evidence>
<dbReference type="Proteomes" id="UP000887579">
    <property type="component" value="Unplaced"/>
</dbReference>
<proteinExistence type="predicted"/>
<evidence type="ECO:0000313" key="2">
    <source>
        <dbReference type="WBParaSite" id="ES5_v2.g29768.t1"/>
    </source>
</evidence>
<protein>
    <submittedName>
        <fullName evidence="2">Uncharacterized protein</fullName>
    </submittedName>
</protein>
<reference evidence="2" key="1">
    <citation type="submission" date="2022-11" db="UniProtKB">
        <authorList>
            <consortium name="WormBaseParasite"/>
        </authorList>
    </citation>
    <scope>IDENTIFICATION</scope>
</reference>
<dbReference type="WBParaSite" id="ES5_v2.g29768.t1">
    <property type="protein sequence ID" value="ES5_v2.g29768.t1"/>
    <property type="gene ID" value="ES5_v2.g29768"/>
</dbReference>